<protein>
    <submittedName>
        <fullName evidence="1">Uncharacterized protein</fullName>
    </submittedName>
</protein>
<evidence type="ECO:0000313" key="2">
    <source>
        <dbReference type="Proteomes" id="UP001501237"/>
    </source>
</evidence>
<proteinExistence type="predicted"/>
<gene>
    <name evidence="1" type="ORF">GCM10010468_37100</name>
</gene>
<organism evidence="1 2">
    <name type="scientific">Actinocorallia longicatena</name>
    <dbReference type="NCBI Taxonomy" id="111803"/>
    <lineage>
        <taxon>Bacteria</taxon>
        <taxon>Bacillati</taxon>
        <taxon>Actinomycetota</taxon>
        <taxon>Actinomycetes</taxon>
        <taxon>Streptosporangiales</taxon>
        <taxon>Thermomonosporaceae</taxon>
        <taxon>Actinocorallia</taxon>
    </lineage>
</organism>
<dbReference type="EMBL" id="BAAAUV010000008">
    <property type="protein sequence ID" value="GAA3215573.1"/>
    <property type="molecule type" value="Genomic_DNA"/>
</dbReference>
<comment type="caution">
    <text evidence="1">The sequence shown here is derived from an EMBL/GenBank/DDBJ whole genome shotgun (WGS) entry which is preliminary data.</text>
</comment>
<accession>A0ABP6QDA6</accession>
<sequence length="115" mass="13029">MSREERDAIMARLKVSAESSRRLDAAMRSLGAPTNWRDVPPEPVAVPVPDAWGYGSTVPQGEVSFADRAERLEQQRQQAAARRRRADTEVAGRDRLFGSLRDLYGLDEAERMMRR</sequence>
<dbReference type="RefSeq" id="WP_344829622.1">
    <property type="nucleotide sequence ID" value="NZ_BAAAUV010000008.1"/>
</dbReference>
<dbReference type="Proteomes" id="UP001501237">
    <property type="component" value="Unassembled WGS sequence"/>
</dbReference>
<name>A0ABP6QDA6_9ACTN</name>
<evidence type="ECO:0000313" key="1">
    <source>
        <dbReference type="EMBL" id="GAA3215573.1"/>
    </source>
</evidence>
<reference evidence="2" key="1">
    <citation type="journal article" date="2019" name="Int. J. Syst. Evol. Microbiol.">
        <title>The Global Catalogue of Microorganisms (GCM) 10K type strain sequencing project: providing services to taxonomists for standard genome sequencing and annotation.</title>
        <authorList>
            <consortium name="The Broad Institute Genomics Platform"/>
            <consortium name="The Broad Institute Genome Sequencing Center for Infectious Disease"/>
            <person name="Wu L."/>
            <person name="Ma J."/>
        </authorList>
    </citation>
    <scope>NUCLEOTIDE SEQUENCE [LARGE SCALE GENOMIC DNA]</scope>
    <source>
        <strain evidence="2">JCM 9377</strain>
    </source>
</reference>
<keyword evidence="2" id="KW-1185">Reference proteome</keyword>